<dbReference type="Gene3D" id="3.40.50.360">
    <property type="match status" value="1"/>
</dbReference>
<protein>
    <submittedName>
        <fullName evidence="2">NADPH-dependent FMN reductase</fullName>
    </submittedName>
</protein>
<keyword evidence="3" id="KW-1185">Reference proteome</keyword>
<evidence type="ECO:0000259" key="1">
    <source>
        <dbReference type="Pfam" id="PF03358"/>
    </source>
</evidence>
<gene>
    <name evidence="2" type="ORF">DFR67_10580</name>
</gene>
<dbReference type="InterPro" id="IPR005025">
    <property type="entry name" value="FMN_Rdtase-like_dom"/>
</dbReference>
<dbReference type="AlphaFoldDB" id="A0A318RQZ6"/>
<comment type="caution">
    <text evidence="2">The sequence shown here is derived from an EMBL/GenBank/DDBJ whole genome shotgun (WGS) entry which is preliminary data.</text>
</comment>
<dbReference type="GO" id="GO:0016491">
    <property type="term" value="F:oxidoreductase activity"/>
    <property type="evidence" value="ECO:0007669"/>
    <property type="project" value="InterPro"/>
</dbReference>
<evidence type="ECO:0000313" key="3">
    <source>
        <dbReference type="Proteomes" id="UP000247591"/>
    </source>
</evidence>
<sequence length="107" mass="11574">MDSLTALALVCSLKPSPATSSTDLLAGQVLKQLSEHDVGGRSLRVLDYDVKPGVEQDMGDGDRWPSIREAIYAADILVLATPTWVGHMSSVAQRVLERLDAELSPDR</sequence>
<dbReference type="SUPFAM" id="SSF52218">
    <property type="entry name" value="Flavoproteins"/>
    <property type="match status" value="1"/>
</dbReference>
<name>A0A318RQZ6_WILLI</name>
<feature type="domain" description="NADPH-dependent FMN reductase-like" evidence="1">
    <location>
        <begin position="7"/>
        <end position="101"/>
    </location>
</feature>
<dbReference type="Proteomes" id="UP000247591">
    <property type="component" value="Unassembled WGS sequence"/>
</dbReference>
<dbReference type="InterPro" id="IPR029039">
    <property type="entry name" value="Flavoprotein-like_sf"/>
</dbReference>
<reference evidence="2 3" key="1">
    <citation type="submission" date="2018-06" db="EMBL/GenBank/DDBJ databases">
        <title>Genomic Encyclopedia of Type Strains, Phase IV (KMG-IV): sequencing the most valuable type-strain genomes for metagenomic binning, comparative biology and taxonomic classification.</title>
        <authorList>
            <person name="Goeker M."/>
        </authorList>
    </citation>
    <scope>NUCLEOTIDE SEQUENCE [LARGE SCALE GENOMIC DNA]</scope>
    <source>
        <strain evidence="2 3">DSM 45521</strain>
    </source>
</reference>
<organism evidence="2 3">
    <name type="scientific">Williamsia limnetica</name>
    <dbReference type="NCBI Taxonomy" id="882452"/>
    <lineage>
        <taxon>Bacteria</taxon>
        <taxon>Bacillati</taxon>
        <taxon>Actinomycetota</taxon>
        <taxon>Actinomycetes</taxon>
        <taxon>Mycobacteriales</taxon>
        <taxon>Nocardiaceae</taxon>
        <taxon>Williamsia</taxon>
    </lineage>
</organism>
<dbReference type="Pfam" id="PF03358">
    <property type="entry name" value="FMN_red"/>
    <property type="match status" value="1"/>
</dbReference>
<evidence type="ECO:0000313" key="2">
    <source>
        <dbReference type="EMBL" id="PYE17935.1"/>
    </source>
</evidence>
<proteinExistence type="predicted"/>
<accession>A0A318RQZ6</accession>
<dbReference type="EMBL" id="QJSP01000005">
    <property type="protein sequence ID" value="PYE17935.1"/>
    <property type="molecule type" value="Genomic_DNA"/>
</dbReference>